<gene>
    <name evidence="2" type="ORF">ACFQZI_14440</name>
</gene>
<keyword evidence="3" id="KW-1185">Reference proteome</keyword>
<dbReference type="SUPFAM" id="SSF53335">
    <property type="entry name" value="S-adenosyl-L-methionine-dependent methyltransferases"/>
    <property type="match status" value="1"/>
</dbReference>
<dbReference type="NCBIfam" id="TIGR01444">
    <property type="entry name" value="fkbM_fam"/>
    <property type="match status" value="1"/>
</dbReference>
<feature type="domain" description="Methyltransferase FkbM" evidence="1">
    <location>
        <begin position="87"/>
        <end position="242"/>
    </location>
</feature>
<protein>
    <submittedName>
        <fullName evidence="2">FkbM family methyltransferase</fullName>
    </submittedName>
</protein>
<dbReference type="GO" id="GO:0008168">
    <property type="term" value="F:methyltransferase activity"/>
    <property type="evidence" value="ECO:0007669"/>
    <property type="project" value="UniProtKB-KW"/>
</dbReference>
<dbReference type="InterPro" id="IPR052514">
    <property type="entry name" value="SAM-dependent_MTase"/>
</dbReference>
<dbReference type="EMBL" id="JBHTIA010000009">
    <property type="protein sequence ID" value="MFD0766058.1"/>
    <property type="molecule type" value="Genomic_DNA"/>
</dbReference>
<dbReference type="Gene3D" id="3.40.50.150">
    <property type="entry name" value="Vaccinia Virus protein VP39"/>
    <property type="match status" value="1"/>
</dbReference>
<dbReference type="Proteomes" id="UP001597073">
    <property type="component" value="Unassembled WGS sequence"/>
</dbReference>
<dbReference type="InterPro" id="IPR006342">
    <property type="entry name" value="FkbM_mtfrase"/>
</dbReference>
<comment type="caution">
    <text evidence="2">The sequence shown here is derived from an EMBL/GenBank/DDBJ whole genome shotgun (WGS) entry which is preliminary data.</text>
</comment>
<keyword evidence="2" id="KW-0808">Transferase</keyword>
<evidence type="ECO:0000313" key="2">
    <source>
        <dbReference type="EMBL" id="MFD0766058.1"/>
    </source>
</evidence>
<sequence>MQRTIKFVLNHPFTKGRPIAALAKLFKWQLLSRLNKRPVIHQFTKNSKLWVWKGLTGATGNVYCGLHEFEDMAFLLHLLRPGDLFIDIGANIGSYTILASAEVGAHSIAIEPVPQTFTYLTQNIQLNSIENKVTVLNIGLGKESGSLTFTKGFDTGNQVATAEDTDVINVAVDTLDNILDYQTPLLLKIDVEGFETEVLNGAAHTLASPGLRAIIIELNSAGDKYGFNEDDIHQLLISHGFKVAGYLPFKRELIDATRKTEHNTLYIRDENFIRSRLNAAGKIYVQGRKI</sequence>
<dbReference type="GO" id="GO:0032259">
    <property type="term" value="P:methylation"/>
    <property type="evidence" value="ECO:0007669"/>
    <property type="project" value="UniProtKB-KW"/>
</dbReference>
<dbReference type="RefSeq" id="WP_377143615.1">
    <property type="nucleotide sequence ID" value="NZ_JBHTIA010000009.1"/>
</dbReference>
<dbReference type="InterPro" id="IPR029063">
    <property type="entry name" value="SAM-dependent_MTases_sf"/>
</dbReference>
<name>A0ABW2ZIK4_9SPHI</name>
<dbReference type="Pfam" id="PF05050">
    <property type="entry name" value="Methyltransf_21"/>
    <property type="match status" value="1"/>
</dbReference>
<accession>A0ABW2ZIK4</accession>
<evidence type="ECO:0000259" key="1">
    <source>
        <dbReference type="Pfam" id="PF05050"/>
    </source>
</evidence>
<proteinExistence type="predicted"/>
<organism evidence="2 3">
    <name type="scientific">Mucilaginibacter lutimaris</name>
    <dbReference type="NCBI Taxonomy" id="931629"/>
    <lineage>
        <taxon>Bacteria</taxon>
        <taxon>Pseudomonadati</taxon>
        <taxon>Bacteroidota</taxon>
        <taxon>Sphingobacteriia</taxon>
        <taxon>Sphingobacteriales</taxon>
        <taxon>Sphingobacteriaceae</taxon>
        <taxon>Mucilaginibacter</taxon>
    </lineage>
</organism>
<dbReference type="PANTHER" id="PTHR34203">
    <property type="entry name" value="METHYLTRANSFERASE, FKBM FAMILY PROTEIN"/>
    <property type="match status" value="1"/>
</dbReference>
<reference evidence="3" key="1">
    <citation type="journal article" date="2019" name="Int. J. Syst. Evol. Microbiol.">
        <title>The Global Catalogue of Microorganisms (GCM) 10K type strain sequencing project: providing services to taxonomists for standard genome sequencing and annotation.</title>
        <authorList>
            <consortium name="The Broad Institute Genomics Platform"/>
            <consortium name="The Broad Institute Genome Sequencing Center for Infectious Disease"/>
            <person name="Wu L."/>
            <person name="Ma J."/>
        </authorList>
    </citation>
    <scope>NUCLEOTIDE SEQUENCE [LARGE SCALE GENOMIC DNA]</scope>
    <source>
        <strain evidence="3">CCUG 60742</strain>
    </source>
</reference>
<evidence type="ECO:0000313" key="3">
    <source>
        <dbReference type="Proteomes" id="UP001597073"/>
    </source>
</evidence>
<keyword evidence="2" id="KW-0489">Methyltransferase</keyword>
<dbReference type="PANTHER" id="PTHR34203:SF15">
    <property type="entry name" value="SLL1173 PROTEIN"/>
    <property type="match status" value="1"/>
</dbReference>